<dbReference type="Gene3D" id="1.20.1070.10">
    <property type="entry name" value="Rhodopsin 7-helix transmembrane proteins"/>
    <property type="match status" value="1"/>
</dbReference>
<keyword evidence="3" id="KW-0297">G-protein coupled receptor</keyword>
<dbReference type="AlphaFoldDB" id="A0A914UX49"/>
<feature type="transmembrane region" description="Helical" evidence="6">
    <location>
        <begin position="180"/>
        <end position="203"/>
    </location>
</feature>
<organism evidence="7 8">
    <name type="scientific">Plectus sambesii</name>
    <dbReference type="NCBI Taxonomy" id="2011161"/>
    <lineage>
        <taxon>Eukaryota</taxon>
        <taxon>Metazoa</taxon>
        <taxon>Ecdysozoa</taxon>
        <taxon>Nematoda</taxon>
        <taxon>Chromadorea</taxon>
        <taxon>Plectida</taxon>
        <taxon>Plectina</taxon>
        <taxon>Plectoidea</taxon>
        <taxon>Plectidae</taxon>
        <taxon>Plectus</taxon>
    </lineage>
</organism>
<feature type="transmembrane region" description="Helical" evidence="6">
    <location>
        <begin position="283"/>
        <end position="303"/>
    </location>
</feature>
<reference evidence="8" key="1">
    <citation type="submission" date="2022-11" db="UniProtKB">
        <authorList>
            <consortium name="WormBaseParasite"/>
        </authorList>
    </citation>
    <scope>IDENTIFICATION</scope>
</reference>
<evidence type="ECO:0000256" key="3">
    <source>
        <dbReference type="ARBA" id="ARBA00023040"/>
    </source>
</evidence>
<evidence type="ECO:0000313" key="7">
    <source>
        <dbReference type="Proteomes" id="UP000887566"/>
    </source>
</evidence>
<dbReference type="PANTHER" id="PTHR24228">
    <property type="entry name" value="B2 BRADYKININ RECEPTOR/ANGIOTENSIN II RECEPTOR"/>
    <property type="match status" value="1"/>
</dbReference>
<feature type="transmembrane region" description="Helical" evidence="6">
    <location>
        <begin position="37"/>
        <end position="57"/>
    </location>
</feature>
<accession>A0A914UX49</accession>
<keyword evidence="7" id="KW-1185">Reference proteome</keyword>
<evidence type="ECO:0000256" key="4">
    <source>
        <dbReference type="ARBA" id="ARBA00023170"/>
    </source>
</evidence>
<evidence type="ECO:0000256" key="1">
    <source>
        <dbReference type="ARBA" id="ARBA00004651"/>
    </source>
</evidence>
<comment type="subcellular location">
    <subcellularLocation>
        <location evidence="1">Cell membrane</location>
        <topology evidence="1">Multi-pass membrane protein</topology>
    </subcellularLocation>
</comment>
<keyword evidence="2" id="KW-1003">Cell membrane</keyword>
<dbReference type="GO" id="GO:0004930">
    <property type="term" value="F:G protein-coupled receptor activity"/>
    <property type="evidence" value="ECO:0007669"/>
    <property type="project" value="UniProtKB-KW"/>
</dbReference>
<keyword evidence="5" id="KW-0807">Transducer</keyword>
<evidence type="ECO:0000256" key="2">
    <source>
        <dbReference type="ARBA" id="ARBA00022475"/>
    </source>
</evidence>
<dbReference type="CDD" id="cd00637">
    <property type="entry name" value="7tm_classA_rhodopsin-like"/>
    <property type="match status" value="1"/>
</dbReference>
<evidence type="ECO:0000256" key="6">
    <source>
        <dbReference type="SAM" id="Phobius"/>
    </source>
</evidence>
<keyword evidence="6" id="KW-0812">Transmembrane</keyword>
<name>A0A914UX49_9BILA</name>
<protein>
    <submittedName>
        <fullName evidence="8">Uncharacterized protein</fullName>
    </submittedName>
</protein>
<keyword evidence="6" id="KW-0472">Membrane</keyword>
<dbReference type="Proteomes" id="UP000887566">
    <property type="component" value="Unplaced"/>
</dbReference>
<dbReference type="GO" id="GO:0005886">
    <property type="term" value="C:plasma membrane"/>
    <property type="evidence" value="ECO:0007669"/>
    <property type="project" value="UniProtKB-SubCell"/>
</dbReference>
<keyword evidence="6" id="KW-1133">Transmembrane helix</keyword>
<feature type="transmembrane region" description="Helical" evidence="6">
    <location>
        <begin position="92"/>
        <end position="117"/>
    </location>
</feature>
<proteinExistence type="predicted"/>
<feature type="transmembrane region" description="Helical" evidence="6">
    <location>
        <begin position="251"/>
        <end position="271"/>
    </location>
</feature>
<sequence>MVKLATLLPLVLQSGVYLLNGFQWFIPEDLLPMWGRRLLSVSFVIVPISVNSNWFVISMGISDFLWGFYGSVLSSIAFSCGSDGSCPTLVKISGGFCISTIESSFVFPTFIMINRYIKVTTLPSNDSQLRRFLISSKGILIISGCAWTYVIVLSSTLAIFDQLGEDPMGVYCAKHFKSFWLYLVYMTGGIYAMSSYTATFYFYSKLQKFVATSIARVNANRPVRRNAFHTRQQDHQEGDTKAVMKMVKLSTLLPLVLQGGVFVIDGGQWFLPEDLLPMWGGRLFSIAFAIMPMCSPWILLLTLGPFKRELKQRCGVALRRTYSVTAVASVM</sequence>
<evidence type="ECO:0000256" key="5">
    <source>
        <dbReference type="ARBA" id="ARBA00023224"/>
    </source>
</evidence>
<feature type="transmembrane region" description="Helical" evidence="6">
    <location>
        <begin position="138"/>
        <end position="160"/>
    </location>
</feature>
<evidence type="ECO:0000313" key="8">
    <source>
        <dbReference type="WBParaSite" id="PSAMB.scaffold1334size32784.g12394.t1"/>
    </source>
</evidence>
<dbReference type="SUPFAM" id="SSF81321">
    <property type="entry name" value="Family A G protein-coupled receptor-like"/>
    <property type="match status" value="1"/>
</dbReference>
<dbReference type="WBParaSite" id="PSAMB.scaffold1334size32784.g12394.t1">
    <property type="protein sequence ID" value="PSAMB.scaffold1334size32784.g12394.t1"/>
    <property type="gene ID" value="PSAMB.scaffold1334size32784.g12394"/>
</dbReference>
<keyword evidence="4" id="KW-0675">Receptor</keyword>
<dbReference type="PANTHER" id="PTHR24228:SF59">
    <property type="entry name" value="NEUROPEPTIDE RECEPTOR 15"/>
    <property type="match status" value="1"/>
</dbReference>